<dbReference type="EC" id="5.6.2.4" evidence="8"/>
<dbReference type="InterPro" id="IPR010997">
    <property type="entry name" value="HRDC-like_sf"/>
</dbReference>
<dbReference type="SUPFAM" id="SSF47819">
    <property type="entry name" value="HRDC-like"/>
    <property type="match status" value="1"/>
</dbReference>
<dbReference type="STRING" id="159449.B4N89_09980"/>
<dbReference type="InterPro" id="IPR014016">
    <property type="entry name" value="UvrD-like_ATP-bd"/>
</dbReference>
<feature type="domain" description="HRDC" evidence="12">
    <location>
        <begin position="633"/>
        <end position="713"/>
    </location>
</feature>
<dbReference type="Proteomes" id="UP000190037">
    <property type="component" value="Unassembled WGS sequence"/>
</dbReference>
<keyword evidence="3 10" id="KW-0378">Hydrolase</keyword>
<dbReference type="SUPFAM" id="SSF52540">
    <property type="entry name" value="P-loop containing nucleoside triphosphate hydrolases"/>
    <property type="match status" value="1"/>
</dbReference>
<evidence type="ECO:0000259" key="12">
    <source>
        <dbReference type="PROSITE" id="PS50967"/>
    </source>
</evidence>
<dbReference type="GO" id="GO:0005524">
    <property type="term" value="F:ATP binding"/>
    <property type="evidence" value="ECO:0007669"/>
    <property type="project" value="UniProtKB-UniRule"/>
</dbReference>
<dbReference type="InterPro" id="IPR002121">
    <property type="entry name" value="HRDC_dom"/>
</dbReference>
<reference evidence="15 16" key="1">
    <citation type="submission" date="2017-03" db="EMBL/GenBank/DDBJ databases">
        <title>Draft genome sequence of Streptomyces scabrisporus NF3, endophyte isolated from Amphipterygium adstringens.</title>
        <authorList>
            <person name="Vazquez M."/>
            <person name="Ceapa C.D."/>
            <person name="Rodriguez Luna D."/>
            <person name="Sanchez Esquivel S."/>
        </authorList>
    </citation>
    <scope>NUCLEOTIDE SEQUENCE [LARGE SCALE GENOMIC DNA]</scope>
    <source>
        <strain evidence="15 16">NF3</strain>
    </source>
</reference>
<accession>A0A1T3NX54</accession>
<protein>
    <recommendedName>
        <fullName evidence="8">DNA 3'-5' helicase</fullName>
        <ecNumber evidence="8">5.6.2.4</ecNumber>
    </recommendedName>
</protein>
<evidence type="ECO:0000256" key="2">
    <source>
        <dbReference type="ARBA" id="ARBA00022741"/>
    </source>
</evidence>
<evidence type="ECO:0000256" key="3">
    <source>
        <dbReference type="ARBA" id="ARBA00022801"/>
    </source>
</evidence>
<feature type="compositionally biased region" description="Low complexity" evidence="11">
    <location>
        <begin position="587"/>
        <end position="599"/>
    </location>
</feature>
<evidence type="ECO:0000256" key="6">
    <source>
        <dbReference type="ARBA" id="ARBA00023235"/>
    </source>
</evidence>
<dbReference type="FunFam" id="3.40.50.300:FF:001181">
    <property type="entry name" value="DNA helicase"/>
    <property type="match status" value="1"/>
</dbReference>
<keyword evidence="6" id="KW-0413">Isomerase</keyword>
<dbReference type="PROSITE" id="PS50967">
    <property type="entry name" value="HRDC"/>
    <property type="match status" value="1"/>
</dbReference>
<evidence type="ECO:0000256" key="7">
    <source>
        <dbReference type="ARBA" id="ARBA00034617"/>
    </source>
</evidence>
<dbReference type="GO" id="GO:0000725">
    <property type="term" value="P:recombinational repair"/>
    <property type="evidence" value="ECO:0007669"/>
    <property type="project" value="TreeGrafter"/>
</dbReference>
<dbReference type="GO" id="GO:0003677">
    <property type="term" value="F:DNA binding"/>
    <property type="evidence" value="ECO:0007669"/>
    <property type="project" value="InterPro"/>
</dbReference>
<keyword evidence="2 10" id="KW-0547">Nucleotide-binding</keyword>
<evidence type="ECO:0000313" key="15">
    <source>
        <dbReference type="EMBL" id="OPC81230.1"/>
    </source>
</evidence>
<dbReference type="InterPro" id="IPR044876">
    <property type="entry name" value="HRDC_dom_sf"/>
</dbReference>
<dbReference type="GO" id="GO:0043138">
    <property type="term" value="F:3'-5' DNA helicase activity"/>
    <property type="evidence" value="ECO:0007669"/>
    <property type="project" value="UniProtKB-EC"/>
</dbReference>
<dbReference type="GO" id="GO:0016887">
    <property type="term" value="F:ATP hydrolysis activity"/>
    <property type="evidence" value="ECO:0007669"/>
    <property type="project" value="RHEA"/>
</dbReference>
<proteinExistence type="inferred from homology"/>
<dbReference type="PROSITE" id="PS51217">
    <property type="entry name" value="UVRD_HELICASE_CTER"/>
    <property type="match status" value="1"/>
</dbReference>
<feature type="domain" description="UvrD-like helicase ATP-binding" evidence="13">
    <location>
        <begin position="10"/>
        <end position="290"/>
    </location>
</feature>
<dbReference type="GO" id="GO:0005829">
    <property type="term" value="C:cytosol"/>
    <property type="evidence" value="ECO:0007669"/>
    <property type="project" value="TreeGrafter"/>
</dbReference>
<feature type="region of interest" description="Disordered" evidence="11">
    <location>
        <begin position="561"/>
        <end position="604"/>
    </location>
</feature>
<dbReference type="Pfam" id="PF00580">
    <property type="entry name" value="UvrD-helicase"/>
    <property type="match status" value="1"/>
</dbReference>
<comment type="catalytic activity">
    <reaction evidence="7">
        <text>Couples ATP hydrolysis with the unwinding of duplex DNA by translocating in the 3'-5' direction.</text>
        <dbReference type="EC" id="5.6.2.4"/>
    </reaction>
</comment>
<evidence type="ECO:0000256" key="5">
    <source>
        <dbReference type="ARBA" id="ARBA00022840"/>
    </source>
</evidence>
<dbReference type="Gene3D" id="1.10.486.10">
    <property type="entry name" value="PCRA, domain 4"/>
    <property type="match status" value="2"/>
</dbReference>
<dbReference type="Pfam" id="PF13361">
    <property type="entry name" value="UvrD_C"/>
    <property type="match status" value="2"/>
</dbReference>
<evidence type="ECO:0000256" key="4">
    <source>
        <dbReference type="ARBA" id="ARBA00022806"/>
    </source>
</evidence>
<comment type="catalytic activity">
    <reaction evidence="9">
        <text>ATP + H2O = ADP + phosphate + H(+)</text>
        <dbReference type="Rhea" id="RHEA:13065"/>
        <dbReference type="ChEBI" id="CHEBI:15377"/>
        <dbReference type="ChEBI" id="CHEBI:15378"/>
        <dbReference type="ChEBI" id="CHEBI:30616"/>
        <dbReference type="ChEBI" id="CHEBI:43474"/>
        <dbReference type="ChEBI" id="CHEBI:456216"/>
        <dbReference type="EC" id="5.6.2.4"/>
    </reaction>
</comment>
<evidence type="ECO:0000256" key="1">
    <source>
        <dbReference type="ARBA" id="ARBA00009922"/>
    </source>
</evidence>
<dbReference type="RefSeq" id="WP_078979246.1">
    <property type="nucleotide sequence ID" value="NZ_MWQN01000001.1"/>
</dbReference>
<feature type="domain" description="UvrD-like helicase C-terminal" evidence="14">
    <location>
        <begin position="291"/>
        <end position="543"/>
    </location>
</feature>
<evidence type="ECO:0000313" key="16">
    <source>
        <dbReference type="Proteomes" id="UP000190037"/>
    </source>
</evidence>
<dbReference type="AlphaFoldDB" id="A0A1T3NX54"/>
<evidence type="ECO:0000259" key="13">
    <source>
        <dbReference type="PROSITE" id="PS51198"/>
    </source>
</evidence>
<dbReference type="Gene3D" id="1.10.150.80">
    <property type="entry name" value="HRDC domain"/>
    <property type="match status" value="1"/>
</dbReference>
<feature type="binding site" evidence="10">
    <location>
        <begin position="31"/>
        <end position="38"/>
    </location>
    <ligand>
        <name>ATP</name>
        <dbReference type="ChEBI" id="CHEBI:30616"/>
    </ligand>
</feature>
<comment type="caution">
    <text evidence="15">The sequence shown here is derived from an EMBL/GenBank/DDBJ whole genome shotgun (WGS) entry which is preliminary data.</text>
</comment>
<dbReference type="CDD" id="cd17932">
    <property type="entry name" value="DEXQc_UvrD"/>
    <property type="match status" value="1"/>
</dbReference>
<dbReference type="InterPro" id="IPR000212">
    <property type="entry name" value="DNA_helicase_UvrD/REP"/>
</dbReference>
<keyword evidence="4 10" id="KW-0347">Helicase</keyword>
<dbReference type="InterPro" id="IPR014017">
    <property type="entry name" value="DNA_helicase_UvrD-like_C"/>
</dbReference>
<dbReference type="PANTHER" id="PTHR11070">
    <property type="entry name" value="UVRD / RECB / PCRA DNA HELICASE FAMILY MEMBER"/>
    <property type="match status" value="1"/>
</dbReference>
<keyword evidence="16" id="KW-1185">Reference proteome</keyword>
<dbReference type="InterPro" id="IPR027417">
    <property type="entry name" value="P-loop_NTPase"/>
</dbReference>
<evidence type="ECO:0000256" key="11">
    <source>
        <dbReference type="SAM" id="MobiDB-lite"/>
    </source>
</evidence>
<evidence type="ECO:0000256" key="8">
    <source>
        <dbReference type="ARBA" id="ARBA00034808"/>
    </source>
</evidence>
<evidence type="ECO:0000256" key="9">
    <source>
        <dbReference type="ARBA" id="ARBA00048988"/>
    </source>
</evidence>
<organism evidence="15 16">
    <name type="scientific">Embleya scabrispora</name>
    <dbReference type="NCBI Taxonomy" id="159449"/>
    <lineage>
        <taxon>Bacteria</taxon>
        <taxon>Bacillati</taxon>
        <taxon>Actinomycetota</taxon>
        <taxon>Actinomycetes</taxon>
        <taxon>Kitasatosporales</taxon>
        <taxon>Streptomycetaceae</taxon>
        <taxon>Embleya</taxon>
    </lineage>
</organism>
<dbReference type="PROSITE" id="PS51198">
    <property type="entry name" value="UVRD_HELICASE_ATP_BIND"/>
    <property type="match status" value="1"/>
</dbReference>
<evidence type="ECO:0000259" key="14">
    <source>
        <dbReference type="PROSITE" id="PS51217"/>
    </source>
</evidence>
<dbReference type="Pfam" id="PF00570">
    <property type="entry name" value="HRDC"/>
    <property type="match status" value="1"/>
</dbReference>
<dbReference type="OrthoDB" id="4812256at2"/>
<dbReference type="PANTHER" id="PTHR11070:SF69">
    <property type="entry name" value="ATP-DEPENDENT DNA HELICASE UVRD2"/>
    <property type="match status" value="1"/>
</dbReference>
<evidence type="ECO:0000256" key="10">
    <source>
        <dbReference type="PROSITE-ProRule" id="PRU00560"/>
    </source>
</evidence>
<comment type="similarity">
    <text evidence="1">Belongs to the helicase family. UvrD subfamily.</text>
</comment>
<dbReference type="EMBL" id="MWQN01000001">
    <property type="protein sequence ID" value="OPC81230.1"/>
    <property type="molecule type" value="Genomic_DNA"/>
</dbReference>
<keyword evidence="5 10" id="KW-0067">ATP-binding</keyword>
<name>A0A1T3NX54_9ACTN</name>
<dbReference type="Gene3D" id="3.40.50.300">
    <property type="entry name" value="P-loop containing nucleotide triphosphate hydrolases"/>
    <property type="match status" value="3"/>
</dbReference>
<dbReference type="InterPro" id="IPR013986">
    <property type="entry name" value="DExx_box_DNA_helicase_dom_sf"/>
</dbReference>
<gene>
    <name evidence="15" type="ORF">B4N89_09980</name>
</gene>
<dbReference type="GO" id="GO:0033202">
    <property type="term" value="C:DNA helicase complex"/>
    <property type="evidence" value="ECO:0007669"/>
    <property type="project" value="TreeGrafter"/>
</dbReference>
<sequence>MIASPDDVLDALDPEQRRVAEAVDGAVCVLAGAGTGKTRAITHRIAYGVLAGAMQPGQTLAVTFTARAAGELRGRLRDLGVPGVQARTFHSAALRQLSYFWPKVFAGPPPQLVETKIMLVRDAVAHCRLRADRAELRDITGEIEWAKATQTAPDDYPGAVLAAGRKPPRAAAEIAHVYAAYEKIKSGKGRMDFEDVLLLTIGLLDERPEVREAVQAQYRHFTVDEYQDVNPLQQRLLDLWSTGARSLCVVGDASQTIYSFTGATPAYLLGFRRRHPDAKLVELVRDYRSTPQVVGLANRLLARAGGEAAKHRLQLISQRGTGPEPDFVEHADEQAEAESTAKRIRALIDDGVRPAEIAVLFRTNAQSESYEQALADQSVAYLLKGAERFFERAEIRQAMGFLRAHAISGGTDAEAGPLAAEVRAVLGGTGWSAEPPAGSGQARETWESVAALARLADEFAVKRPEATLRDFTVELAERAAAQHAPTVEGVTLASLHAAKGLEWDVVFLVGLNEGMMPISYADTPDKIEEERRLLYVGVTRARERLTLSWSLARTPGGRGRTASRFLDGLRGPGGGRGVGSAQPDAYRSPGPGASPGGLPRPRRKVGPVRCRVCARALQDAAERKIGRCLDCPSDVDEFLLGQLREWRLRRADEHSQPAFVVFTDATLTAIAETRPLNERQLAAIPGVSRTKLERFGDDVLALCAGHDLAIEPDPDDYGHIPEVEQDLEPAIEDALDGG</sequence>
<dbReference type="CDD" id="cd18807">
    <property type="entry name" value="SF1_C_UvrD"/>
    <property type="match status" value="1"/>
</dbReference>
<dbReference type="SMART" id="SM00341">
    <property type="entry name" value="HRDC"/>
    <property type="match status" value="1"/>
</dbReference>
<dbReference type="Gene3D" id="1.10.10.160">
    <property type="match status" value="1"/>
</dbReference>